<name>A0A1Y2PAF5_9FLAO</name>
<dbReference type="RefSeq" id="WP_086031058.1">
    <property type="nucleotide sequence ID" value="NZ_LAPZ01000011.1"/>
</dbReference>
<reference evidence="1 2" key="1">
    <citation type="submission" date="2015-03" db="EMBL/GenBank/DDBJ databases">
        <title>Genome sequence of Tenacibaculum sp. S2-2, isolated from intestinal microbiota of sea cucumber, Apostichopus japonicas.</title>
        <authorList>
            <person name="Shao Z."/>
            <person name="Wang L."/>
            <person name="Li X."/>
        </authorList>
    </citation>
    <scope>NUCLEOTIDE SEQUENCE [LARGE SCALE GENOMIC DNA]</scope>
    <source>
        <strain evidence="1 2">S2-2</strain>
    </source>
</reference>
<dbReference type="OrthoDB" id="1445171at2"/>
<keyword evidence="2" id="KW-1185">Reference proteome</keyword>
<dbReference type="PROSITE" id="PS51257">
    <property type="entry name" value="PROKAR_LIPOPROTEIN"/>
    <property type="match status" value="1"/>
</dbReference>
<dbReference type="STRING" id="1635173.WH52_11245"/>
<organism evidence="1 2">
    <name type="scientific">Tenacibaculum holothuriorum</name>
    <dbReference type="NCBI Taxonomy" id="1635173"/>
    <lineage>
        <taxon>Bacteria</taxon>
        <taxon>Pseudomonadati</taxon>
        <taxon>Bacteroidota</taxon>
        <taxon>Flavobacteriia</taxon>
        <taxon>Flavobacteriales</taxon>
        <taxon>Flavobacteriaceae</taxon>
        <taxon>Tenacibaculum</taxon>
    </lineage>
</organism>
<evidence type="ECO:0008006" key="3">
    <source>
        <dbReference type="Google" id="ProtNLM"/>
    </source>
</evidence>
<dbReference type="EMBL" id="LAPZ01000011">
    <property type="protein sequence ID" value="OSY87443.1"/>
    <property type="molecule type" value="Genomic_DNA"/>
</dbReference>
<dbReference type="AlphaFoldDB" id="A0A1Y2PAF5"/>
<comment type="caution">
    <text evidence="1">The sequence shown here is derived from an EMBL/GenBank/DDBJ whole genome shotgun (WGS) entry which is preliminary data.</text>
</comment>
<dbReference type="InParanoid" id="A0A1Y2PAF5"/>
<evidence type="ECO:0000313" key="2">
    <source>
        <dbReference type="Proteomes" id="UP000194221"/>
    </source>
</evidence>
<sequence>MKKILMVFSVLIFSCTTKIDDRIFGEWNVQSNFYRATYKIEKQSSKIVGKVLYYNDDTTVLHETGTDKDIFLKNLKFKENKFVDAISGATKTNKEAITIEVKHKDTLKVTSYVMHKPSIEIWTRKTITKPQ</sequence>
<proteinExistence type="predicted"/>
<gene>
    <name evidence="1" type="ORF">WH52_11245</name>
</gene>
<accession>A0A1Y2PAF5</accession>
<evidence type="ECO:0000313" key="1">
    <source>
        <dbReference type="EMBL" id="OSY87443.1"/>
    </source>
</evidence>
<protein>
    <recommendedName>
        <fullName evidence="3">DUF2147 domain-containing protein</fullName>
    </recommendedName>
</protein>
<dbReference type="Proteomes" id="UP000194221">
    <property type="component" value="Unassembled WGS sequence"/>
</dbReference>